<dbReference type="SUPFAM" id="SSF53474">
    <property type="entry name" value="alpha/beta-Hydrolases"/>
    <property type="match status" value="1"/>
</dbReference>
<reference evidence="2 3" key="1">
    <citation type="journal article" date="2011" name="Stand. Genomic Sci.">
        <title>Complete genome sequence of 'Thioalkalivibrio sulfidophilus' HL-EbGr7.</title>
        <authorList>
            <person name="Muyzer G."/>
            <person name="Sorokin D.Y."/>
            <person name="Mavromatis K."/>
            <person name="Lapidus A."/>
            <person name="Clum A."/>
            <person name="Ivanova N."/>
            <person name="Pati A."/>
            <person name="d'Haeseleer P."/>
            <person name="Woyke T."/>
            <person name="Kyrpides N.C."/>
        </authorList>
    </citation>
    <scope>NUCLEOTIDE SEQUENCE [LARGE SCALE GENOMIC DNA]</scope>
    <source>
        <strain evidence="2 3">HL-EbGR7</strain>
    </source>
</reference>
<evidence type="ECO:0000313" key="3">
    <source>
        <dbReference type="Proteomes" id="UP000002383"/>
    </source>
</evidence>
<evidence type="ECO:0000313" key="2">
    <source>
        <dbReference type="EMBL" id="ACL73444.1"/>
    </source>
</evidence>
<organism evidence="2 3">
    <name type="scientific">Thioalkalivibrio sulfidiphilus (strain HL-EbGR7)</name>
    <dbReference type="NCBI Taxonomy" id="396588"/>
    <lineage>
        <taxon>Bacteria</taxon>
        <taxon>Pseudomonadati</taxon>
        <taxon>Pseudomonadota</taxon>
        <taxon>Gammaproteobacteria</taxon>
        <taxon>Chromatiales</taxon>
        <taxon>Ectothiorhodospiraceae</taxon>
        <taxon>Thioalkalivibrio</taxon>
    </lineage>
</organism>
<feature type="domain" description="AB hydrolase-1" evidence="1">
    <location>
        <begin position="61"/>
        <end position="293"/>
    </location>
</feature>
<evidence type="ECO:0000259" key="1">
    <source>
        <dbReference type="Pfam" id="PF12697"/>
    </source>
</evidence>
<dbReference type="RefSeq" id="WP_012638919.1">
    <property type="nucleotide sequence ID" value="NC_011901.1"/>
</dbReference>
<dbReference type="InterPro" id="IPR029058">
    <property type="entry name" value="AB_hydrolase_fold"/>
</dbReference>
<dbReference type="Gene3D" id="3.40.50.1820">
    <property type="entry name" value="alpha/beta hydrolase"/>
    <property type="match status" value="1"/>
</dbReference>
<protein>
    <recommendedName>
        <fullName evidence="1">AB hydrolase-1 domain-containing protein</fullName>
    </recommendedName>
</protein>
<dbReference type="Proteomes" id="UP000002383">
    <property type="component" value="Chromosome"/>
</dbReference>
<dbReference type="Pfam" id="PF12697">
    <property type="entry name" value="Abhydrolase_6"/>
    <property type="match status" value="1"/>
</dbReference>
<dbReference type="HOGENOM" id="CLU_075730_0_0_6"/>
<proteinExistence type="predicted"/>
<gene>
    <name evidence="2" type="ordered locus">Tgr7_2366</name>
</gene>
<dbReference type="STRING" id="396588.Tgr7_2366"/>
<name>B8GV98_THISH</name>
<dbReference type="AlphaFoldDB" id="B8GV98"/>
<accession>B8GV98</accession>
<dbReference type="EMBL" id="CP001339">
    <property type="protein sequence ID" value="ACL73444.1"/>
    <property type="molecule type" value="Genomic_DNA"/>
</dbReference>
<dbReference type="eggNOG" id="COG1073">
    <property type="taxonomic scope" value="Bacteria"/>
</dbReference>
<sequence>MAEREAVVFPNRDGLRLFGVLHRPGGVAERGDVAVIFLSPGVKTRVAPHRLYNKMTESVLKLGFPVLRFDFYGLGDSEGELPETQLVDLYASVQDGRYLDDTLCAMDWLEQRLGVRQFILAGLCGGALTGLFAAGRDRRVCGVLGLGLPVALDGRETDPSRFMTQGQLEDLGSTYLSKLFNPHAWWRLLTFKSDYRLLFRAVQRRLLGKQKTAPKPVTASEPQVSNLNPLVPPAFFDFLSAGGHLLLVFSGADRLAWEFEEKFAQPYAGRLAGLGNHYEMHTIAHANHILSDPQWRNEMQELSDDWLLRHFCHGRDSSMKGRGTLQRVEEHCSE</sequence>
<dbReference type="KEGG" id="tgr:Tgr7_2366"/>
<keyword evidence="3" id="KW-1185">Reference proteome</keyword>
<dbReference type="InterPro" id="IPR000073">
    <property type="entry name" value="AB_hydrolase_1"/>
</dbReference>